<feature type="signal peptide" evidence="1">
    <location>
        <begin position="1"/>
        <end position="21"/>
    </location>
</feature>
<evidence type="ECO:0000256" key="1">
    <source>
        <dbReference type="SAM" id="SignalP"/>
    </source>
</evidence>
<organism evidence="2 3">
    <name type="scientific">Bradyrhizobium betae</name>
    <dbReference type="NCBI Taxonomy" id="244734"/>
    <lineage>
        <taxon>Bacteria</taxon>
        <taxon>Pseudomonadati</taxon>
        <taxon>Pseudomonadota</taxon>
        <taxon>Alphaproteobacteria</taxon>
        <taxon>Hyphomicrobiales</taxon>
        <taxon>Nitrobacteraceae</taxon>
        <taxon>Bradyrhizobium</taxon>
    </lineage>
</organism>
<keyword evidence="1" id="KW-0732">Signal</keyword>
<comment type="caution">
    <text evidence="2">The sequence shown here is derived from an EMBL/GenBank/DDBJ whole genome shotgun (WGS) entry which is preliminary data.</text>
</comment>
<evidence type="ECO:0000313" key="2">
    <source>
        <dbReference type="EMBL" id="RXT47871.1"/>
    </source>
</evidence>
<sequence>MLRVSGISALLLLTCPSEVWASPSAETAKKCMHYSYVAFPYKRPGAVRMSGDRQAYFRDCMAKDGVVPEPAPAKEQ</sequence>
<accession>A0A4Q1V7J7</accession>
<protein>
    <submittedName>
        <fullName evidence="2">Uncharacterized protein</fullName>
    </submittedName>
</protein>
<dbReference type="OrthoDB" id="8245159at2"/>
<evidence type="ECO:0000313" key="3">
    <source>
        <dbReference type="Proteomes" id="UP000290819"/>
    </source>
</evidence>
<dbReference type="EMBL" id="MZXW01000017">
    <property type="protein sequence ID" value="RXT47871.1"/>
    <property type="molecule type" value="Genomic_DNA"/>
</dbReference>
<name>A0A4Q1V7J7_9BRAD</name>
<reference evidence="2 3" key="1">
    <citation type="submission" date="2017-03" db="EMBL/GenBank/DDBJ databases">
        <authorList>
            <person name="Safronova V.I."/>
            <person name="Sazanova A.L."/>
            <person name="Chirak E.R."/>
        </authorList>
    </citation>
    <scope>NUCLEOTIDE SEQUENCE [LARGE SCALE GENOMIC DNA]</scope>
    <source>
        <strain evidence="2 3">Opo-243</strain>
    </source>
</reference>
<dbReference type="AlphaFoldDB" id="A0A4Q1V7J7"/>
<gene>
    <name evidence="2" type="ORF">B5V03_15620</name>
</gene>
<keyword evidence="3" id="KW-1185">Reference proteome</keyword>
<dbReference type="Proteomes" id="UP000290819">
    <property type="component" value="Unassembled WGS sequence"/>
</dbReference>
<proteinExistence type="predicted"/>
<feature type="chain" id="PRO_5020468992" evidence="1">
    <location>
        <begin position="22"/>
        <end position="76"/>
    </location>
</feature>